<keyword evidence="5" id="KW-0863">Zinc-finger</keyword>
<dbReference type="InterPro" id="IPR017968">
    <property type="entry name" value="Acylphosphatase_CS"/>
</dbReference>
<evidence type="ECO:0000256" key="2">
    <source>
        <dbReference type="ARBA" id="ARBA00008097"/>
    </source>
</evidence>
<dbReference type="AlphaFoldDB" id="A0A9D1IHE9"/>
<evidence type="ECO:0000256" key="6">
    <source>
        <dbReference type="ARBA" id="ARBA00022833"/>
    </source>
</evidence>
<dbReference type="GO" id="GO:0051604">
    <property type="term" value="P:protein maturation"/>
    <property type="evidence" value="ECO:0007669"/>
    <property type="project" value="TreeGrafter"/>
</dbReference>
<dbReference type="Proteomes" id="UP000824083">
    <property type="component" value="Unassembled WGS sequence"/>
</dbReference>
<reference evidence="12" key="2">
    <citation type="journal article" date="2021" name="PeerJ">
        <title>Extensive microbial diversity within the chicken gut microbiome revealed by metagenomics and culture.</title>
        <authorList>
            <person name="Gilroy R."/>
            <person name="Ravi A."/>
            <person name="Getino M."/>
            <person name="Pursley I."/>
            <person name="Horton D.L."/>
            <person name="Alikhan N.F."/>
            <person name="Baker D."/>
            <person name="Gharbi K."/>
            <person name="Hall N."/>
            <person name="Watson M."/>
            <person name="Adriaenssens E.M."/>
            <person name="Foster-Nyarko E."/>
            <person name="Jarju S."/>
            <person name="Secka A."/>
            <person name="Antonio M."/>
            <person name="Oren A."/>
            <person name="Chaudhuri R.R."/>
            <person name="La Ragione R."/>
            <person name="Hildebrand F."/>
            <person name="Pallen M.J."/>
        </authorList>
    </citation>
    <scope>NUCLEOTIDE SEQUENCE</scope>
    <source>
        <strain evidence="12">7463</strain>
    </source>
</reference>
<evidence type="ECO:0000313" key="12">
    <source>
        <dbReference type="EMBL" id="HIU37337.1"/>
    </source>
</evidence>
<dbReference type="EC" id="6.2.-.-" evidence="8"/>
<organism evidence="12 13">
    <name type="scientific">Candidatus Aphodousia faecigallinarum</name>
    <dbReference type="NCBI Taxonomy" id="2840677"/>
    <lineage>
        <taxon>Bacteria</taxon>
        <taxon>Pseudomonadati</taxon>
        <taxon>Pseudomonadota</taxon>
        <taxon>Betaproteobacteria</taxon>
        <taxon>Burkholderiales</taxon>
        <taxon>Sutterellaceae</taxon>
        <taxon>Sutterellaceae incertae sedis</taxon>
        <taxon>Candidatus Aphodousia</taxon>
    </lineage>
</organism>
<dbReference type="PROSITE" id="PS51160">
    <property type="entry name" value="ACYLPHOSPHATASE_3"/>
    <property type="match status" value="1"/>
</dbReference>
<comment type="caution">
    <text evidence="12">The sequence shown here is derived from an EMBL/GenBank/DDBJ whole genome shotgun (WGS) entry which is preliminary data.</text>
</comment>
<feature type="domain" description="Acylphosphatase-like" evidence="10">
    <location>
        <begin position="3"/>
        <end position="89"/>
    </location>
</feature>
<dbReference type="Pfam" id="PF00708">
    <property type="entry name" value="Acylphosphatase"/>
    <property type="match status" value="1"/>
</dbReference>
<keyword evidence="4" id="KW-0479">Metal-binding</keyword>
<dbReference type="PIRSF" id="PIRSF006256">
    <property type="entry name" value="CMPcnvr_hdrg_mat"/>
    <property type="match status" value="1"/>
</dbReference>
<keyword evidence="9" id="KW-0378">Hydrolase</keyword>
<dbReference type="Pfam" id="PF07503">
    <property type="entry name" value="zf-HYPF"/>
    <property type="match status" value="2"/>
</dbReference>
<evidence type="ECO:0000256" key="1">
    <source>
        <dbReference type="ARBA" id="ARBA00004711"/>
    </source>
</evidence>
<comment type="function">
    <text evidence="8">Involved in the maturation of [NiFe] hydrogenases. Along with HypE, it catalyzes the synthesis of the CN ligands of the active site iron of [NiFe]-hydrogenases. HypF functions as a carbamoyl transferase using carbamoylphosphate as a substrate and transferring the carboxamido moiety in an ATP-dependent reaction to the thiolate of the C-terminal cysteine of HypE yielding a protein-S-carboxamide.</text>
</comment>
<dbReference type="GO" id="GO:0008270">
    <property type="term" value="F:zinc ion binding"/>
    <property type="evidence" value="ECO:0007669"/>
    <property type="project" value="UniProtKB-KW"/>
</dbReference>
<comment type="catalytic activity">
    <reaction evidence="9">
        <text>an acyl phosphate + H2O = a carboxylate + phosphate + H(+)</text>
        <dbReference type="Rhea" id="RHEA:14965"/>
        <dbReference type="ChEBI" id="CHEBI:15377"/>
        <dbReference type="ChEBI" id="CHEBI:15378"/>
        <dbReference type="ChEBI" id="CHEBI:29067"/>
        <dbReference type="ChEBI" id="CHEBI:43474"/>
        <dbReference type="ChEBI" id="CHEBI:59918"/>
        <dbReference type="EC" id="3.6.1.7"/>
    </reaction>
</comment>
<dbReference type="SUPFAM" id="SSF55821">
    <property type="entry name" value="YrdC/RibB"/>
    <property type="match status" value="1"/>
</dbReference>
<feature type="active site" evidence="9">
    <location>
        <position position="36"/>
    </location>
</feature>
<dbReference type="InterPro" id="IPR006070">
    <property type="entry name" value="Sua5-like_dom"/>
</dbReference>
<dbReference type="GO" id="GO:0003725">
    <property type="term" value="F:double-stranded RNA binding"/>
    <property type="evidence" value="ECO:0007669"/>
    <property type="project" value="InterPro"/>
</dbReference>
<evidence type="ECO:0000256" key="7">
    <source>
        <dbReference type="ARBA" id="ARBA00048220"/>
    </source>
</evidence>
<evidence type="ECO:0000259" key="11">
    <source>
        <dbReference type="PROSITE" id="PS51163"/>
    </source>
</evidence>
<feature type="active site" evidence="9">
    <location>
        <position position="18"/>
    </location>
</feature>
<protein>
    <recommendedName>
        <fullName evidence="8">Carbamoyltransferase HypF</fullName>
        <ecNumber evidence="8">6.2.-.-</ecNumber>
    </recommendedName>
</protein>
<dbReference type="InterPro" id="IPR055128">
    <property type="entry name" value="HypF_C_2"/>
</dbReference>
<dbReference type="Pfam" id="PF17788">
    <property type="entry name" value="HypF_C"/>
    <property type="match status" value="1"/>
</dbReference>
<dbReference type="PROSITE" id="PS51163">
    <property type="entry name" value="YRDC"/>
    <property type="match status" value="1"/>
</dbReference>
<dbReference type="PANTHER" id="PTHR42959:SF1">
    <property type="entry name" value="CARBAMOYLTRANSFERASE HYPF"/>
    <property type="match status" value="1"/>
</dbReference>
<dbReference type="EMBL" id="DVMY01000062">
    <property type="protein sequence ID" value="HIU37337.1"/>
    <property type="molecule type" value="Genomic_DNA"/>
</dbReference>
<evidence type="ECO:0000256" key="3">
    <source>
        <dbReference type="ARBA" id="ARBA00022598"/>
    </source>
</evidence>
<dbReference type="PANTHER" id="PTHR42959">
    <property type="entry name" value="CARBAMOYLTRANSFERASE"/>
    <property type="match status" value="1"/>
</dbReference>
<dbReference type="Pfam" id="PF01300">
    <property type="entry name" value="Sua5_yciO_yrdC"/>
    <property type="match status" value="1"/>
</dbReference>
<evidence type="ECO:0000256" key="4">
    <source>
        <dbReference type="ARBA" id="ARBA00022723"/>
    </source>
</evidence>
<name>A0A9D1IHE9_9BURK</name>
<dbReference type="InterPro" id="IPR041440">
    <property type="entry name" value="HypF_C"/>
</dbReference>
<evidence type="ECO:0000256" key="8">
    <source>
        <dbReference type="PIRNR" id="PIRNR006256"/>
    </source>
</evidence>
<comment type="pathway">
    <text evidence="1 8">Protein modification; [NiFe] hydrogenase maturation.</text>
</comment>
<feature type="domain" description="YrdC-like" evidence="11">
    <location>
        <begin position="197"/>
        <end position="396"/>
    </location>
</feature>
<dbReference type="SUPFAM" id="SSF54975">
    <property type="entry name" value="Acylphosphatase/BLUF domain-like"/>
    <property type="match status" value="1"/>
</dbReference>
<proteinExistence type="inferred from homology"/>
<dbReference type="Gene3D" id="3.90.870.50">
    <property type="match status" value="1"/>
</dbReference>
<dbReference type="InterPro" id="IPR017945">
    <property type="entry name" value="DHBP_synth_RibB-like_a/b_dom"/>
</dbReference>
<dbReference type="InterPro" id="IPR001792">
    <property type="entry name" value="Acylphosphatase-like_dom"/>
</dbReference>
<keyword evidence="3" id="KW-0436">Ligase</keyword>
<dbReference type="InterPro" id="IPR036046">
    <property type="entry name" value="Acylphosphatase-like_dom_sf"/>
</dbReference>
<dbReference type="Gene3D" id="3.30.420.40">
    <property type="match status" value="1"/>
</dbReference>
<dbReference type="Pfam" id="PF22521">
    <property type="entry name" value="HypF_C_2"/>
    <property type="match status" value="1"/>
</dbReference>
<dbReference type="InterPro" id="IPR011125">
    <property type="entry name" value="Znf_HypF"/>
</dbReference>
<accession>A0A9D1IHE9</accession>
<evidence type="ECO:0000259" key="10">
    <source>
        <dbReference type="PROSITE" id="PS51160"/>
    </source>
</evidence>
<evidence type="ECO:0000256" key="5">
    <source>
        <dbReference type="ARBA" id="ARBA00022771"/>
    </source>
</evidence>
<dbReference type="NCBIfam" id="TIGR00143">
    <property type="entry name" value="hypF"/>
    <property type="match status" value="1"/>
</dbReference>
<evidence type="ECO:0000313" key="13">
    <source>
        <dbReference type="Proteomes" id="UP000824083"/>
    </source>
</evidence>
<comment type="similarity">
    <text evidence="2 8">Belongs to the carbamoyltransferase HypF family.</text>
</comment>
<dbReference type="GO" id="GO:0016874">
    <property type="term" value="F:ligase activity"/>
    <property type="evidence" value="ECO:0007669"/>
    <property type="project" value="UniProtKB-UniRule"/>
</dbReference>
<evidence type="ECO:0000256" key="9">
    <source>
        <dbReference type="PROSITE-ProRule" id="PRU00520"/>
    </source>
</evidence>
<dbReference type="InterPro" id="IPR004421">
    <property type="entry name" value="Carbamoyltransferase_HypF"/>
</dbReference>
<sequence>MIAKFFRINGLVQGVGFRPTVYRIATELGLKGEVFNDAEGVGVVLEGDADQVSRFPTLLREQKPPLARIDFIHPSDVALKGYTDFTITESQEGKVNTAITADAATCKACLQDMFTPSNRRYRYAFTNCMHCGPRFTITKHLPYDRPQTTMAPFKMCEQCLSEYKNPLDRRFHAQPNACPVCGPHLWFEDIGGHTMDGDPIDLAVDAIKDGKIVAVKGLGGFHLVCDAKNPRAVAELRQRKGRDEKALAVMMVNAISASIYTHVSPKARLVLESSARPITLLPRKDQHSLKGIADGLSDIGIMLPYTPVHWLLFHSLAGKPDGAHWTDNLCLDAVLVMTSANRSGEPLVTDNDEAHSKLSGIADFLLLHNRDILVRCDDSVVRLIGETPIFIRRSRGYAPEAIKLETDLKPTLAAGAYLKNTAALARDKDVFLTQHIGDLENSQTDQAYRDAIAHLAHLYEIKPRIVAADAHPDFPSTRLAARVAKQHEALFVPIYHHAAHIGAAMAEINRKEATVGLALDGVGLGPNDEAWGGELLLVGASNFYRLGALEAFPLPGGDKAAHEPQRMGACVLTLLGKEELIEKYFPRLPNVKYFAQLVKNSQLSPLTTSAGRLFDAMAALLGLCDVQHDDARAAMLLESVASTMKPQAHKKGFTIQNHRISFLPFFEEVIQAGRKLSADKVSQLAADFHATLALGLTQLVYQACERLQYKGPVMLTGGCMANRLLTAALIRELGKLSIESYFPQKVPTGDGGIALGQVWLSHLMVESGAEKYEFSGDL</sequence>
<dbReference type="Gene3D" id="3.30.110.120">
    <property type="match status" value="1"/>
</dbReference>
<keyword evidence="6" id="KW-0862">Zinc</keyword>
<comment type="catalytic activity">
    <reaction evidence="7 8">
        <text>C-terminal L-cysteinyl-[HypE protein] + carbamoyl phosphate + ATP + H2O = C-terminal S-carboxamide-L-cysteinyl-[HypE protein] + AMP + phosphate + diphosphate + H(+)</text>
        <dbReference type="Rhea" id="RHEA:55636"/>
        <dbReference type="Rhea" id="RHEA-COMP:14247"/>
        <dbReference type="Rhea" id="RHEA-COMP:14392"/>
        <dbReference type="ChEBI" id="CHEBI:15377"/>
        <dbReference type="ChEBI" id="CHEBI:15378"/>
        <dbReference type="ChEBI" id="CHEBI:30616"/>
        <dbReference type="ChEBI" id="CHEBI:33019"/>
        <dbReference type="ChEBI" id="CHEBI:43474"/>
        <dbReference type="ChEBI" id="CHEBI:58228"/>
        <dbReference type="ChEBI" id="CHEBI:76913"/>
        <dbReference type="ChEBI" id="CHEBI:139126"/>
        <dbReference type="ChEBI" id="CHEBI:456215"/>
    </reaction>
</comment>
<gene>
    <name evidence="12" type="primary">hypF</name>
    <name evidence="12" type="ORF">IAC56_03580</name>
</gene>
<dbReference type="Gene3D" id="3.30.420.360">
    <property type="match status" value="1"/>
</dbReference>
<dbReference type="PROSITE" id="PS00150">
    <property type="entry name" value="ACYLPHOSPHATASE_1"/>
    <property type="match status" value="1"/>
</dbReference>
<dbReference type="GO" id="GO:0003998">
    <property type="term" value="F:acylphosphatase activity"/>
    <property type="evidence" value="ECO:0007669"/>
    <property type="project" value="UniProtKB-EC"/>
</dbReference>
<dbReference type="GO" id="GO:0016743">
    <property type="term" value="F:carboxyl- or carbamoyltransferase activity"/>
    <property type="evidence" value="ECO:0007669"/>
    <property type="project" value="UniProtKB-UniRule"/>
</dbReference>
<reference evidence="12" key="1">
    <citation type="submission" date="2020-10" db="EMBL/GenBank/DDBJ databases">
        <authorList>
            <person name="Gilroy R."/>
        </authorList>
    </citation>
    <scope>NUCLEOTIDE SEQUENCE</scope>
    <source>
        <strain evidence="12">7463</strain>
    </source>
</reference>
<dbReference type="InterPro" id="IPR051060">
    <property type="entry name" value="Carbamoyltrans_HypF-like"/>
</dbReference>